<dbReference type="PANTHER" id="PTHR43271">
    <property type="entry name" value="BLL2771 PROTEIN"/>
    <property type="match status" value="1"/>
</dbReference>
<evidence type="ECO:0000256" key="1">
    <source>
        <dbReference type="ARBA" id="ARBA00004651"/>
    </source>
</evidence>
<dbReference type="InterPro" id="IPR036259">
    <property type="entry name" value="MFS_trans_sf"/>
</dbReference>
<protein>
    <submittedName>
        <fullName evidence="11">MFS transporter</fullName>
    </submittedName>
</protein>
<keyword evidence="5 9" id="KW-0812">Transmembrane</keyword>
<feature type="transmembrane region" description="Helical" evidence="9">
    <location>
        <begin position="298"/>
        <end position="319"/>
    </location>
</feature>
<evidence type="ECO:0000256" key="9">
    <source>
        <dbReference type="SAM" id="Phobius"/>
    </source>
</evidence>
<feature type="transmembrane region" description="Helical" evidence="9">
    <location>
        <begin position="387"/>
        <end position="409"/>
    </location>
</feature>
<accession>A0ABT9ISE8</accession>
<evidence type="ECO:0000313" key="11">
    <source>
        <dbReference type="EMBL" id="MDP5228518.1"/>
    </source>
</evidence>
<dbReference type="InterPro" id="IPR011701">
    <property type="entry name" value="MFS"/>
</dbReference>
<dbReference type="RefSeq" id="WP_305997565.1">
    <property type="nucleotide sequence ID" value="NZ_JAVALS010000017.1"/>
</dbReference>
<feature type="transmembrane region" description="Helical" evidence="9">
    <location>
        <begin position="188"/>
        <end position="208"/>
    </location>
</feature>
<comment type="caution">
    <text evidence="11">The sequence shown here is derived from an EMBL/GenBank/DDBJ whole genome shotgun (WGS) entry which is preliminary data.</text>
</comment>
<feature type="transmembrane region" description="Helical" evidence="9">
    <location>
        <begin position="36"/>
        <end position="55"/>
    </location>
</feature>
<dbReference type="InterPro" id="IPR020846">
    <property type="entry name" value="MFS_dom"/>
</dbReference>
<dbReference type="CDD" id="cd17324">
    <property type="entry name" value="MFS_NepI_like"/>
    <property type="match status" value="1"/>
</dbReference>
<feature type="transmembrane region" description="Helical" evidence="9">
    <location>
        <begin position="361"/>
        <end position="381"/>
    </location>
</feature>
<dbReference type="PANTHER" id="PTHR43271:SF1">
    <property type="entry name" value="INNER MEMBRANE TRANSPORT PROTEIN YNFM"/>
    <property type="match status" value="1"/>
</dbReference>
<keyword evidence="6 9" id="KW-1133">Transmembrane helix</keyword>
<evidence type="ECO:0000256" key="3">
    <source>
        <dbReference type="ARBA" id="ARBA00022448"/>
    </source>
</evidence>
<evidence type="ECO:0000256" key="4">
    <source>
        <dbReference type="ARBA" id="ARBA00022475"/>
    </source>
</evidence>
<reference evidence="11 12" key="1">
    <citation type="submission" date="2023-08" db="EMBL/GenBank/DDBJ databases">
        <title>Arthrobacter horti sp. nov., isolated from forest soil.</title>
        <authorList>
            <person name="Park M."/>
        </authorList>
    </citation>
    <scope>NUCLEOTIDE SEQUENCE [LARGE SCALE GENOMIC DNA]</scope>
    <source>
        <strain evidence="11 12">YJM1</strain>
    </source>
</reference>
<evidence type="ECO:0000256" key="8">
    <source>
        <dbReference type="SAM" id="MobiDB-lite"/>
    </source>
</evidence>
<evidence type="ECO:0000259" key="10">
    <source>
        <dbReference type="PROSITE" id="PS50850"/>
    </source>
</evidence>
<proteinExistence type="inferred from homology"/>
<evidence type="ECO:0000256" key="5">
    <source>
        <dbReference type="ARBA" id="ARBA00022692"/>
    </source>
</evidence>
<feature type="transmembrane region" description="Helical" evidence="9">
    <location>
        <begin position="158"/>
        <end position="176"/>
    </location>
</feature>
<feature type="domain" description="Major facilitator superfamily (MFS) profile" evidence="10">
    <location>
        <begin position="33"/>
        <end position="414"/>
    </location>
</feature>
<organism evidence="11 12">
    <name type="scientific">Arthrobacter horti</name>
    <dbReference type="NCBI Taxonomy" id="3068273"/>
    <lineage>
        <taxon>Bacteria</taxon>
        <taxon>Bacillati</taxon>
        <taxon>Actinomycetota</taxon>
        <taxon>Actinomycetes</taxon>
        <taxon>Micrococcales</taxon>
        <taxon>Micrococcaceae</taxon>
        <taxon>Arthrobacter</taxon>
    </lineage>
</organism>
<name>A0ABT9ISE8_9MICC</name>
<evidence type="ECO:0000256" key="6">
    <source>
        <dbReference type="ARBA" id="ARBA00022989"/>
    </source>
</evidence>
<evidence type="ECO:0000256" key="2">
    <source>
        <dbReference type="ARBA" id="ARBA00008335"/>
    </source>
</evidence>
<feature type="transmembrane region" description="Helical" evidence="9">
    <location>
        <begin position="266"/>
        <end position="286"/>
    </location>
</feature>
<comment type="similarity">
    <text evidence="2">Belongs to the major facilitator superfamily.</text>
</comment>
<keyword evidence="12" id="KW-1185">Reference proteome</keyword>
<feature type="transmembrane region" description="Helical" evidence="9">
    <location>
        <begin position="102"/>
        <end position="120"/>
    </location>
</feature>
<feature type="transmembrane region" description="Helical" evidence="9">
    <location>
        <begin position="126"/>
        <end position="146"/>
    </location>
</feature>
<dbReference type="PROSITE" id="PS50850">
    <property type="entry name" value="MFS"/>
    <property type="match status" value="1"/>
</dbReference>
<feature type="transmembrane region" description="Helical" evidence="9">
    <location>
        <begin position="229"/>
        <end position="254"/>
    </location>
</feature>
<evidence type="ECO:0000313" key="12">
    <source>
        <dbReference type="Proteomes" id="UP001232725"/>
    </source>
</evidence>
<keyword evidence="4" id="KW-1003">Cell membrane</keyword>
<dbReference type="SUPFAM" id="SSF103473">
    <property type="entry name" value="MFS general substrate transporter"/>
    <property type="match status" value="1"/>
</dbReference>
<gene>
    <name evidence="11" type="ORF">Q9R02_15265</name>
</gene>
<dbReference type="EMBL" id="JAVALS010000017">
    <property type="protein sequence ID" value="MDP5228518.1"/>
    <property type="molecule type" value="Genomic_DNA"/>
</dbReference>
<feature type="transmembrane region" description="Helical" evidence="9">
    <location>
        <begin position="67"/>
        <end position="90"/>
    </location>
</feature>
<dbReference type="Pfam" id="PF07690">
    <property type="entry name" value="MFS_1"/>
    <property type="match status" value="1"/>
</dbReference>
<keyword evidence="3" id="KW-0813">Transport</keyword>
<keyword evidence="7 9" id="KW-0472">Membrane</keyword>
<evidence type="ECO:0000256" key="7">
    <source>
        <dbReference type="ARBA" id="ARBA00023136"/>
    </source>
</evidence>
<feature type="region of interest" description="Disordered" evidence="8">
    <location>
        <begin position="1"/>
        <end position="24"/>
    </location>
</feature>
<comment type="subcellular location">
    <subcellularLocation>
        <location evidence="1">Cell membrane</location>
        <topology evidence="1">Multi-pass membrane protein</topology>
    </subcellularLocation>
</comment>
<sequence length="414" mass="42458">MSTHLADIPSLSPRQPSNGAQAAAAEHRRYRRMMGALLAAGVAAFAQLYAIQGVLPGLARELGIAPSSAALTVSAATSGLAVGVLLWAAVADRLGRLTSMRIAVSGSVLLGLATAAAPGLGSLLGIRFLMGLVVGGVPVLAVAYVYEQLSGARAAVAATVYISGTTVGGALGRLVAGPLGAWIGWRGALLGVGLVSLLSAAGFLLLAPGERRTRAGVRPRERQWSRIRLALSSWRLLALYLQAFLVTGSFVAVFNFLTFRLEAAPFLIPPALAALVFLSYFAGTLSSRLAGRWLTRWGFARTSILGLAAMLSGAAVLAVEELPAIIAGLLLFTAGNFMAHAAAVATVGASAGAEFRGQASALYNIAYYAGSSLLGWLLGVMFDGAGWRGMTLGIAGALAVVMVMNVAALNRRGG</sequence>
<feature type="transmembrane region" description="Helical" evidence="9">
    <location>
        <begin position="325"/>
        <end position="349"/>
    </location>
</feature>
<dbReference type="Proteomes" id="UP001232725">
    <property type="component" value="Unassembled WGS sequence"/>
</dbReference>
<dbReference type="Gene3D" id="1.20.1250.20">
    <property type="entry name" value="MFS general substrate transporter like domains"/>
    <property type="match status" value="1"/>
</dbReference>